<sequence length="75" mass="8002">MSGKRKPGGHPAKQDPDVAKLFRAMRSTVELVRDLEGKLAPEVHLNLRASALGMMHAYAAITGLPAPTEILGGKQ</sequence>
<accession>A0A3G2KA52</accession>
<reference evidence="1 2" key="1">
    <citation type="submission" date="2018-09" db="EMBL/GenBank/DDBJ databases">
        <authorList>
            <person name="Rimple P.A."/>
            <person name="Stoner T.H."/>
            <person name="Garlena R.A."/>
            <person name="Russell D.A."/>
            <person name="Pope W.H."/>
            <person name="Jacobs-Sera D."/>
            <person name="Hatfull G.F."/>
        </authorList>
    </citation>
    <scope>NUCLEOTIDE SEQUENCE [LARGE SCALE GENOMIC DNA]</scope>
</reference>
<dbReference type="KEGG" id="vg:77931774"/>
<evidence type="ECO:0000313" key="1">
    <source>
        <dbReference type="EMBL" id="AYN55862.1"/>
    </source>
</evidence>
<name>A0A3G2KA52_9CAUD</name>
<gene>
    <name evidence="1" type="primary">87</name>
    <name evidence="1" type="ORF">PBI_AUXILIUM_87</name>
</gene>
<proteinExistence type="predicted"/>
<protein>
    <submittedName>
        <fullName evidence="1">Uncharacterized protein</fullName>
    </submittedName>
</protein>
<dbReference type="EMBL" id="MH834598">
    <property type="protein sequence ID" value="AYN55862.1"/>
    <property type="molecule type" value="Genomic_DNA"/>
</dbReference>
<dbReference type="Proteomes" id="UP000266910">
    <property type="component" value="Genome"/>
</dbReference>
<organism evidence="1 2">
    <name type="scientific">Arthrobacter phage Auxilium</name>
    <dbReference type="NCBI Taxonomy" id="2419948"/>
    <lineage>
        <taxon>Viruses</taxon>
        <taxon>Duplodnaviria</taxon>
        <taxon>Heunggongvirae</taxon>
        <taxon>Uroviricota</taxon>
        <taxon>Caudoviricetes</taxon>
        <taxon>Richievirus</taxon>
        <taxon>Richievirus auxilium</taxon>
    </lineage>
</organism>
<evidence type="ECO:0000313" key="2">
    <source>
        <dbReference type="Proteomes" id="UP000266910"/>
    </source>
</evidence>
<keyword evidence="2" id="KW-1185">Reference proteome</keyword>
<dbReference type="GeneID" id="77931774"/>
<dbReference type="RefSeq" id="YP_010655906.1">
    <property type="nucleotide sequence ID" value="NC_070832.1"/>
</dbReference>